<protein>
    <recommendedName>
        <fullName evidence="3">WYL domain-containing protein</fullName>
    </recommendedName>
</protein>
<evidence type="ECO:0000313" key="1">
    <source>
        <dbReference type="EMBL" id="MEU9578788.1"/>
    </source>
</evidence>
<evidence type="ECO:0000313" key="2">
    <source>
        <dbReference type="Proteomes" id="UP001551584"/>
    </source>
</evidence>
<sequence>MRHTNRQTRTKTLADLYRAADKQVAVTITYLKPGETEPTVRTIEIMDLRTTAAKVTKTGEIRGGGIVIIAMCRLRQARREFHLAGVLAYTVHRMAYVLTPPANTTYEPTTPAPTDDADAFFFYELARDKDDADYRPRVPLTQTDTGLAA</sequence>
<dbReference type="RefSeq" id="WP_359273135.1">
    <property type="nucleotide sequence ID" value="NZ_JBEZNA010000034.1"/>
</dbReference>
<dbReference type="EMBL" id="JBEZNA010000034">
    <property type="protein sequence ID" value="MEU9578788.1"/>
    <property type="molecule type" value="Genomic_DNA"/>
</dbReference>
<keyword evidence="2" id="KW-1185">Reference proteome</keyword>
<comment type="caution">
    <text evidence="1">The sequence shown here is derived from an EMBL/GenBank/DDBJ whole genome shotgun (WGS) entry which is preliminary data.</text>
</comment>
<name>A0ABV3ERF0_9ACTN</name>
<evidence type="ECO:0008006" key="3">
    <source>
        <dbReference type="Google" id="ProtNLM"/>
    </source>
</evidence>
<accession>A0ABV3ERF0</accession>
<dbReference type="Proteomes" id="UP001551584">
    <property type="component" value="Unassembled WGS sequence"/>
</dbReference>
<proteinExistence type="predicted"/>
<gene>
    <name evidence="1" type="ORF">AB0D95_16250</name>
</gene>
<reference evidence="1 2" key="1">
    <citation type="submission" date="2024-06" db="EMBL/GenBank/DDBJ databases">
        <title>The Natural Products Discovery Center: Release of the First 8490 Sequenced Strains for Exploring Actinobacteria Biosynthetic Diversity.</title>
        <authorList>
            <person name="Kalkreuter E."/>
            <person name="Kautsar S.A."/>
            <person name="Yang D."/>
            <person name="Bader C.D."/>
            <person name="Teijaro C.N."/>
            <person name="Fluegel L."/>
            <person name="Davis C.M."/>
            <person name="Simpson J.R."/>
            <person name="Lauterbach L."/>
            <person name="Steele A.D."/>
            <person name="Gui C."/>
            <person name="Meng S."/>
            <person name="Li G."/>
            <person name="Viehrig K."/>
            <person name="Ye F."/>
            <person name="Su P."/>
            <person name="Kiefer A.F."/>
            <person name="Nichols A."/>
            <person name="Cepeda A.J."/>
            <person name="Yan W."/>
            <person name="Fan B."/>
            <person name="Jiang Y."/>
            <person name="Adhikari A."/>
            <person name="Zheng C.-J."/>
            <person name="Schuster L."/>
            <person name="Cowan T.M."/>
            <person name="Smanski M.J."/>
            <person name="Chevrette M.G."/>
            <person name="De Carvalho L.P.S."/>
            <person name="Shen B."/>
        </authorList>
    </citation>
    <scope>NUCLEOTIDE SEQUENCE [LARGE SCALE GENOMIC DNA]</scope>
    <source>
        <strain evidence="1 2">NPDC048117</strain>
    </source>
</reference>
<organism evidence="1 2">
    <name type="scientific">Streptomyces chilikensis</name>
    <dbReference type="NCBI Taxonomy" id="1194079"/>
    <lineage>
        <taxon>Bacteria</taxon>
        <taxon>Bacillati</taxon>
        <taxon>Actinomycetota</taxon>
        <taxon>Actinomycetes</taxon>
        <taxon>Kitasatosporales</taxon>
        <taxon>Streptomycetaceae</taxon>
        <taxon>Streptomyces</taxon>
    </lineage>
</organism>